<name>A0ABP8W4Q8_9MICO</name>
<keyword evidence="6" id="KW-0227">DNA damage</keyword>
<dbReference type="Pfam" id="PF16124">
    <property type="entry name" value="RecQ_Zn_bind"/>
    <property type="match status" value="1"/>
</dbReference>
<keyword evidence="10" id="KW-0067">ATP-binding</keyword>
<keyword evidence="8 21" id="KW-0347">Helicase</keyword>
<dbReference type="NCBIfam" id="TIGR00614">
    <property type="entry name" value="recQ_fam"/>
    <property type="match status" value="1"/>
</dbReference>
<evidence type="ECO:0000256" key="17">
    <source>
        <dbReference type="SAM" id="MobiDB-lite"/>
    </source>
</evidence>
<comment type="cofactor">
    <cofactor evidence="1">
        <name>Mg(2+)</name>
        <dbReference type="ChEBI" id="CHEBI:18420"/>
    </cofactor>
</comment>
<dbReference type="Gene3D" id="1.10.150.80">
    <property type="entry name" value="HRDC domain"/>
    <property type="match status" value="1"/>
</dbReference>
<accession>A0ABP8W4Q8</accession>
<evidence type="ECO:0000256" key="16">
    <source>
        <dbReference type="NCBIfam" id="TIGR01389"/>
    </source>
</evidence>
<dbReference type="Pfam" id="PF00271">
    <property type="entry name" value="Helicase_C"/>
    <property type="match status" value="1"/>
</dbReference>
<keyword evidence="14" id="KW-0413">Isomerase</keyword>
<keyword evidence="5" id="KW-0547">Nucleotide-binding</keyword>
<dbReference type="InterPro" id="IPR004589">
    <property type="entry name" value="DNA_helicase_ATP-dep_RecQ"/>
</dbReference>
<evidence type="ECO:0000256" key="15">
    <source>
        <dbReference type="ARBA" id="ARBA00034617"/>
    </source>
</evidence>
<dbReference type="InterPro" id="IPR018982">
    <property type="entry name" value="RQC_domain"/>
</dbReference>
<keyword evidence="22" id="KW-1185">Reference proteome</keyword>
<keyword evidence="9" id="KW-0862">Zinc</keyword>
<evidence type="ECO:0000256" key="12">
    <source>
        <dbReference type="ARBA" id="ARBA00023172"/>
    </source>
</evidence>
<feature type="region of interest" description="Disordered" evidence="17">
    <location>
        <begin position="681"/>
        <end position="728"/>
    </location>
</feature>
<proteinExistence type="inferred from homology"/>
<evidence type="ECO:0000256" key="14">
    <source>
        <dbReference type="ARBA" id="ARBA00023235"/>
    </source>
</evidence>
<comment type="similarity">
    <text evidence="3">Belongs to the helicase family. RecQ subfamily.</text>
</comment>
<sequence length="728" mass="76668">MTSAPTSPAAALPGAATPLAVLHDVFGYESFRGNQAAIIDQVVGGGDALVLMPTGGGKSLCYQVPALVRDGVGIVVSPLIALMQDQVDALEAVGVRAAFLNSTQDPDQRRAVEAAFRSGELDMLYLAPERLKLESTKQLLDQGTISLFAIDEAHCVAQWGHDFRPDYLELSVLHERWPSIPRIALTATATEVTHREISARLGLDDAAHFVADFDRPNIQYRIEAKDSPMQQVLRLIQTEHAGDAGIVYCLSRNSVEKTAQFLVDRGIAALPYHAGLDAGTRQRNQSRFLREDGIVMVATVAFGMGIDKPDVRFVAHLDLPKSVEGYYQETGRAGRDGLPATAWLAYGLQDVMQQRRMIDQSEGDAAHRRKLTAHLDAMLALCETVECRRVQLLGYFGQASTACGNCDTCLTPPTSVDGTVPAQKLLSTVVRLKRERNQQFGAGHLVDILLGKSTPRMQQNGHEALSTFGIGKDLSDVEWRGVVRQLIAQGLLAVSPDGFGTLMLTDDGAAVLSGTRPVRLRREAPRAPRSSSRSRGRSGSGAASSAAAADLSPEAQELFETLRAWRAATAREQGVPAYVVFGDVTLRGVASTRPATMSALAGISGVGQKKLETYGQQLLDLVGGAEVGAAGAAGAGGAARAGVAGAAGAVPAGGAGRAGGAGAGRAGGAGGFAAAGSSGRAAFRGAAPRSGQPVASFVPEPEAVDDAPWFDLPPDDPYDETLPPDDWR</sequence>
<keyword evidence="7" id="KW-0378">Hydrolase</keyword>
<dbReference type="SMART" id="SM00490">
    <property type="entry name" value="HELICc"/>
    <property type="match status" value="1"/>
</dbReference>
<dbReference type="Gene3D" id="1.10.10.10">
    <property type="entry name" value="Winged helix-like DNA-binding domain superfamily/Winged helix DNA-binding domain"/>
    <property type="match status" value="1"/>
</dbReference>
<evidence type="ECO:0000256" key="9">
    <source>
        <dbReference type="ARBA" id="ARBA00022833"/>
    </source>
</evidence>
<dbReference type="InterPro" id="IPR036388">
    <property type="entry name" value="WH-like_DNA-bd_sf"/>
</dbReference>
<dbReference type="SUPFAM" id="SSF52540">
    <property type="entry name" value="P-loop containing nucleoside triphosphate hydrolases"/>
    <property type="match status" value="2"/>
</dbReference>
<dbReference type="EC" id="5.6.2.4" evidence="16"/>
<dbReference type="GO" id="GO:0004386">
    <property type="term" value="F:helicase activity"/>
    <property type="evidence" value="ECO:0007669"/>
    <property type="project" value="UniProtKB-KW"/>
</dbReference>
<evidence type="ECO:0000313" key="22">
    <source>
        <dbReference type="Proteomes" id="UP001501295"/>
    </source>
</evidence>
<feature type="compositionally biased region" description="Acidic residues" evidence="17">
    <location>
        <begin position="713"/>
        <end position="728"/>
    </location>
</feature>
<dbReference type="InterPro" id="IPR032284">
    <property type="entry name" value="RecQ_Zn-bd"/>
</dbReference>
<gene>
    <name evidence="21" type="primary">recQ</name>
    <name evidence="21" type="ORF">GCM10025780_25450</name>
</gene>
<dbReference type="InterPro" id="IPR027417">
    <property type="entry name" value="P-loop_NTPase"/>
</dbReference>
<dbReference type="SMART" id="SM00956">
    <property type="entry name" value="RQC"/>
    <property type="match status" value="1"/>
</dbReference>
<dbReference type="SMART" id="SM00487">
    <property type="entry name" value="DEXDc"/>
    <property type="match status" value="1"/>
</dbReference>
<dbReference type="SMART" id="SM00341">
    <property type="entry name" value="HRDC"/>
    <property type="match status" value="1"/>
</dbReference>
<comment type="cofactor">
    <cofactor evidence="2">
        <name>Zn(2+)</name>
        <dbReference type="ChEBI" id="CHEBI:29105"/>
    </cofactor>
</comment>
<evidence type="ECO:0000256" key="8">
    <source>
        <dbReference type="ARBA" id="ARBA00022806"/>
    </source>
</evidence>
<dbReference type="PANTHER" id="PTHR13710">
    <property type="entry name" value="DNA HELICASE RECQ FAMILY MEMBER"/>
    <property type="match status" value="1"/>
</dbReference>
<evidence type="ECO:0000256" key="13">
    <source>
        <dbReference type="ARBA" id="ARBA00023204"/>
    </source>
</evidence>
<dbReference type="NCBIfam" id="TIGR01389">
    <property type="entry name" value="recQ"/>
    <property type="match status" value="1"/>
</dbReference>
<evidence type="ECO:0000256" key="2">
    <source>
        <dbReference type="ARBA" id="ARBA00001947"/>
    </source>
</evidence>
<reference evidence="22" key="1">
    <citation type="journal article" date="2019" name="Int. J. Syst. Evol. Microbiol.">
        <title>The Global Catalogue of Microorganisms (GCM) 10K type strain sequencing project: providing services to taxonomists for standard genome sequencing and annotation.</title>
        <authorList>
            <consortium name="The Broad Institute Genomics Platform"/>
            <consortium name="The Broad Institute Genome Sequencing Center for Infectious Disease"/>
            <person name="Wu L."/>
            <person name="Ma J."/>
        </authorList>
    </citation>
    <scope>NUCLEOTIDE SEQUENCE [LARGE SCALE GENOMIC DNA]</scope>
    <source>
        <strain evidence="22">JCM 18956</strain>
    </source>
</reference>
<dbReference type="InterPro" id="IPR044876">
    <property type="entry name" value="HRDC_dom_sf"/>
</dbReference>
<dbReference type="InterPro" id="IPR010997">
    <property type="entry name" value="HRDC-like_sf"/>
</dbReference>
<dbReference type="PANTHER" id="PTHR13710:SF105">
    <property type="entry name" value="ATP-DEPENDENT DNA HELICASE Q1"/>
    <property type="match status" value="1"/>
</dbReference>
<evidence type="ECO:0000256" key="7">
    <source>
        <dbReference type="ARBA" id="ARBA00022801"/>
    </source>
</evidence>
<evidence type="ECO:0000256" key="6">
    <source>
        <dbReference type="ARBA" id="ARBA00022763"/>
    </source>
</evidence>
<dbReference type="PROSITE" id="PS50967">
    <property type="entry name" value="HRDC"/>
    <property type="match status" value="1"/>
</dbReference>
<protein>
    <recommendedName>
        <fullName evidence="16">DNA helicase RecQ</fullName>
        <ecNumber evidence="16">5.6.2.4</ecNumber>
    </recommendedName>
</protein>
<dbReference type="InterPro" id="IPR011545">
    <property type="entry name" value="DEAD/DEAH_box_helicase_dom"/>
</dbReference>
<dbReference type="SUPFAM" id="SSF47819">
    <property type="entry name" value="HRDC-like"/>
    <property type="match status" value="1"/>
</dbReference>
<feature type="domain" description="HRDC" evidence="18">
    <location>
        <begin position="552"/>
        <end position="632"/>
    </location>
</feature>
<feature type="compositionally biased region" description="Low complexity" evidence="17">
    <location>
        <begin position="540"/>
        <end position="549"/>
    </location>
</feature>
<comment type="caution">
    <text evidence="21">The sequence shown here is derived from an EMBL/GenBank/DDBJ whole genome shotgun (WGS) entry which is preliminary data.</text>
</comment>
<evidence type="ECO:0000256" key="5">
    <source>
        <dbReference type="ARBA" id="ARBA00022741"/>
    </source>
</evidence>
<dbReference type="Proteomes" id="UP001501295">
    <property type="component" value="Unassembled WGS sequence"/>
</dbReference>
<feature type="domain" description="Helicase C-terminal" evidence="20">
    <location>
        <begin position="228"/>
        <end position="379"/>
    </location>
</feature>
<keyword evidence="12" id="KW-0233">DNA recombination</keyword>
<dbReference type="InterPro" id="IPR006293">
    <property type="entry name" value="DNA_helicase_ATP-dep_RecQ_bac"/>
</dbReference>
<dbReference type="CDD" id="cd17920">
    <property type="entry name" value="DEXHc_RecQ"/>
    <property type="match status" value="1"/>
</dbReference>
<dbReference type="CDD" id="cd18794">
    <property type="entry name" value="SF2_C_RecQ"/>
    <property type="match status" value="1"/>
</dbReference>
<dbReference type="PROSITE" id="PS51194">
    <property type="entry name" value="HELICASE_CTER"/>
    <property type="match status" value="1"/>
</dbReference>
<evidence type="ECO:0000256" key="3">
    <source>
        <dbReference type="ARBA" id="ARBA00005446"/>
    </source>
</evidence>
<dbReference type="PROSITE" id="PS51192">
    <property type="entry name" value="HELICASE_ATP_BIND_1"/>
    <property type="match status" value="1"/>
</dbReference>
<dbReference type="RefSeq" id="WP_425556977.1">
    <property type="nucleotide sequence ID" value="NZ_BAABLM010000005.1"/>
</dbReference>
<evidence type="ECO:0000259" key="18">
    <source>
        <dbReference type="PROSITE" id="PS50967"/>
    </source>
</evidence>
<evidence type="ECO:0000313" key="21">
    <source>
        <dbReference type="EMBL" id="GAA4679322.1"/>
    </source>
</evidence>
<evidence type="ECO:0000259" key="20">
    <source>
        <dbReference type="PROSITE" id="PS51194"/>
    </source>
</evidence>
<evidence type="ECO:0000256" key="11">
    <source>
        <dbReference type="ARBA" id="ARBA00023125"/>
    </source>
</evidence>
<feature type="region of interest" description="Disordered" evidence="17">
    <location>
        <begin position="515"/>
        <end position="549"/>
    </location>
</feature>
<dbReference type="InterPro" id="IPR014001">
    <property type="entry name" value="Helicase_ATP-bd"/>
</dbReference>
<evidence type="ECO:0000256" key="4">
    <source>
        <dbReference type="ARBA" id="ARBA00022723"/>
    </source>
</evidence>
<organism evidence="21 22">
    <name type="scientific">Frondihabitans cladoniiphilus</name>
    <dbReference type="NCBI Taxonomy" id="715785"/>
    <lineage>
        <taxon>Bacteria</taxon>
        <taxon>Bacillati</taxon>
        <taxon>Actinomycetota</taxon>
        <taxon>Actinomycetes</taxon>
        <taxon>Micrococcales</taxon>
        <taxon>Microbacteriaceae</taxon>
        <taxon>Frondihabitans</taxon>
    </lineage>
</organism>
<evidence type="ECO:0000259" key="19">
    <source>
        <dbReference type="PROSITE" id="PS51192"/>
    </source>
</evidence>
<keyword evidence="11" id="KW-0238">DNA-binding</keyword>
<keyword evidence="13" id="KW-0234">DNA repair</keyword>
<dbReference type="EMBL" id="BAABLM010000005">
    <property type="protein sequence ID" value="GAA4679322.1"/>
    <property type="molecule type" value="Genomic_DNA"/>
</dbReference>
<feature type="compositionally biased region" description="Low complexity" evidence="17">
    <location>
        <begin position="681"/>
        <end position="691"/>
    </location>
</feature>
<keyword evidence="4" id="KW-0479">Metal-binding</keyword>
<dbReference type="Pfam" id="PF09382">
    <property type="entry name" value="RQC"/>
    <property type="match status" value="1"/>
</dbReference>
<comment type="catalytic activity">
    <reaction evidence="15">
        <text>Couples ATP hydrolysis with the unwinding of duplex DNA by translocating in the 3'-5' direction.</text>
        <dbReference type="EC" id="5.6.2.4"/>
    </reaction>
</comment>
<dbReference type="InterPro" id="IPR001650">
    <property type="entry name" value="Helicase_C-like"/>
</dbReference>
<feature type="domain" description="Helicase ATP-binding" evidence="19">
    <location>
        <begin position="39"/>
        <end position="207"/>
    </location>
</feature>
<dbReference type="Pfam" id="PF00570">
    <property type="entry name" value="HRDC"/>
    <property type="match status" value="1"/>
</dbReference>
<dbReference type="Pfam" id="PF00270">
    <property type="entry name" value="DEAD"/>
    <property type="match status" value="1"/>
</dbReference>
<dbReference type="InterPro" id="IPR002121">
    <property type="entry name" value="HRDC_dom"/>
</dbReference>
<evidence type="ECO:0000256" key="1">
    <source>
        <dbReference type="ARBA" id="ARBA00001946"/>
    </source>
</evidence>
<evidence type="ECO:0000256" key="10">
    <source>
        <dbReference type="ARBA" id="ARBA00022840"/>
    </source>
</evidence>
<dbReference type="Gene3D" id="3.40.50.300">
    <property type="entry name" value="P-loop containing nucleotide triphosphate hydrolases"/>
    <property type="match status" value="2"/>
</dbReference>